<gene>
    <name evidence="1" type="ORF">A9Q75_07640</name>
</gene>
<dbReference type="AlphaFoldDB" id="A0A1Y5EKD7"/>
<evidence type="ECO:0000313" key="2">
    <source>
        <dbReference type="Proteomes" id="UP000243053"/>
    </source>
</evidence>
<accession>A0A1Y5EKD7</accession>
<dbReference type="EMBL" id="MAAF01000046">
    <property type="protein sequence ID" value="OUR81385.1"/>
    <property type="molecule type" value="Genomic_DNA"/>
</dbReference>
<evidence type="ECO:0000313" key="1">
    <source>
        <dbReference type="EMBL" id="OUR81385.1"/>
    </source>
</evidence>
<evidence type="ECO:0008006" key="3">
    <source>
        <dbReference type="Google" id="ProtNLM"/>
    </source>
</evidence>
<name>A0A1Y5EKD7_COLPS</name>
<organism evidence="1 2">
    <name type="scientific">Colwellia psychrerythraea</name>
    <name type="common">Vibrio psychroerythus</name>
    <dbReference type="NCBI Taxonomy" id="28229"/>
    <lineage>
        <taxon>Bacteria</taxon>
        <taxon>Pseudomonadati</taxon>
        <taxon>Pseudomonadota</taxon>
        <taxon>Gammaproteobacteria</taxon>
        <taxon>Alteromonadales</taxon>
        <taxon>Colwelliaceae</taxon>
        <taxon>Colwellia</taxon>
    </lineage>
</organism>
<dbReference type="Proteomes" id="UP000243053">
    <property type="component" value="Unassembled WGS sequence"/>
</dbReference>
<proteinExistence type="predicted"/>
<protein>
    <recommendedName>
        <fullName evidence="3">FMN-binding domain protein</fullName>
    </recommendedName>
</protein>
<reference evidence="2" key="1">
    <citation type="journal article" date="2017" name="Proc. Natl. Acad. Sci. U.S.A.">
        <title>Simulation of Deepwater Horizon oil plume reveals substrate specialization within a complex community of hydrocarbon degraders.</title>
        <authorList>
            <person name="Hu P."/>
            <person name="Dubinsky E.A."/>
            <person name="Probst A.J."/>
            <person name="Wang J."/>
            <person name="Sieber C.M.K."/>
            <person name="Tom L.M."/>
            <person name="Gardinali P."/>
            <person name="Banfield J.F."/>
            <person name="Atlas R.M."/>
            <person name="Andersen G.L."/>
        </authorList>
    </citation>
    <scope>NUCLEOTIDE SEQUENCE [LARGE SCALE GENOMIC DNA]</scope>
</reference>
<comment type="caution">
    <text evidence="1">The sequence shown here is derived from an EMBL/GenBank/DDBJ whole genome shotgun (WGS) entry which is preliminary data.</text>
</comment>
<sequence length="201" mass="22817">MNIRFISLILILMLILLSGNVNAIAYCSLRDPVSQIAQLYPQKTNQLSIVKAVDDNIRSQVQFALPRNDLHFSELGQHTLYIAMFGKESLGYVHVRSEQSDWGLVEIVWAIDKDLRIRDFVFQRCRSPKKKIAEEGGFKNIFIGKNYQELKTLLSDDGVTAKKDVLIIAQSAPELANVVLRCALKTLLLTDILWGEELEKL</sequence>